<evidence type="ECO:0000313" key="6">
    <source>
        <dbReference type="EMBL" id="PIR78003.1"/>
    </source>
</evidence>
<comment type="caution">
    <text evidence="6">The sequence shown here is derived from an EMBL/GenBank/DDBJ whole genome shotgun (WGS) entry which is preliminary data.</text>
</comment>
<gene>
    <name evidence="6" type="ORF">COU28_03940</name>
</gene>
<feature type="coiled-coil region" evidence="4">
    <location>
        <begin position="344"/>
        <end position="382"/>
    </location>
</feature>
<keyword evidence="3 4" id="KW-0175">Coiled coil</keyword>
<evidence type="ECO:0000256" key="2">
    <source>
        <dbReference type="ARBA" id="ARBA00009477"/>
    </source>
</evidence>
<dbReference type="SUPFAM" id="SSF111369">
    <property type="entry name" value="HlyD-like secretion proteins"/>
    <property type="match status" value="2"/>
</dbReference>
<evidence type="ECO:0000313" key="7">
    <source>
        <dbReference type="Proteomes" id="UP000230852"/>
    </source>
</evidence>
<dbReference type="GO" id="GO:0016020">
    <property type="term" value="C:membrane"/>
    <property type="evidence" value="ECO:0007669"/>
    <property type="project" value="InterPro"/>
</dbReference>
<dbReference type="NCBIfam" id="TIGR01730">
    <property type="entry name" value="RND_mfp"/>
    <property type="match status" value="1"/>
</dbReference>
<dbReference type="Gene3D" id="2.40.30.170">
    <property type="match status" value="1"/>
</dbReference>
<dbReference type="GO" id="GO:0022857">
    <property type="term" value="F:transmembrane transporter activity"/>
    <property type="evidence" value="ECO:0007669"/>
    <property type="project" value="InterPro"/>
</dbReference>
<dbReference type="Proteomes" id="UP000230852">
    <property type="component" value="Unassembled WGS sequence"/>
</dbReference>
<dbReference type="AlphaFoldDB" id="A0A2H0TZX8"/>
<keyword evidence="5" id="KW-0812">Transmembrane</keyword>
<evidence type="ECO:0000256" key="4">
    <source>
        <dbReference type="SAM" id="Coils"/>
    </source>
</evidence>
<dbReference type="PANTHER" id="PTHR32347:SF23">
    <property type="entry name" value="BLL5650 PROTEIN"/>
    <property type="match status" value="1"/>
</dbReference>
<accession>A0A2H0TZX8</accession>
<dbReference type="InterPro" id="IPR050465">
    <property type="entry name" value="UPF0194_transport"/>
</dbReference>
<evidence type="ECO:0000256" key="3">
    <source>
        <dbReference type="ARBA" id="ARBA00023054"/>
    </source>
</evidence>
<dbReference type="GO" id="GO:0030313">
    <property type="term" value="C:cell envelope"/>
    <property type="evidence" value="ECO:0007669"/>
    <property type="project" value="UniProtKB-SubCell"/>
</dbReference>
<dbReference type="EMBL" id="PFBU01000075">
    <property type="protein sequence ID" value="PIR78003.1"/>
    <property type="molecule type" value="Genomic_DNA"/>
</dbReference>
<proteinExistence type="inferred from homology"/>
<feature type="transmembrane region" description="Helical" evidence="5">
    <location>
        <begin position="15"/>
        <end position="34"/>
    </location>
</feature>
<dbReference type="InterPro" id="IPR006143">
    <property type="entry name" value="RND_pump_MFP"/>
</dbReference>
<reference evidence="7" key="1">
    <citation type="submission" date="2017-09" db="EMBL/GenBank/DDBJ databases">
        <title>Depth-based differentiation of microbial function through sediment-hosted aquifers and enrichment of novel symbionts in the deep terrestrial subsurface.</title>
        <authorList>
            <person name="Probst A.J."/>
            <person name="Ladd B."/>
            <person name="Jarett J.K."/>
            <person name="Geller-Mcgrath D.E."/>
            <person name="Sieber C.M.K."/>
            <person name="Emerson J.B."/>
            <person name="Anantharaman K."/>
            <person name="Thomas B.C."/>
            <person name="Malmstrom R."/>
            <person name="Stieglmeier M."/>
            <person name="Klingl A."/>
            <person name="Woyke T."/>
            <person name="Ryan C.M."/>
            <person name="Banfield J.F."/>
        </authorList>
    </citation>
    <scope>NUCLEOTIDE SEQUENCE [LARGE SCALE GENOMIC DNA]</scope>
</reference>
<evidence type="ECO:0000256" key="5">
    <source>
        <dbReference type="SAM" id="Phobius"/>
    </source>
</evidence>
<comment type="subcellular location">
    <subcellularLocation>
        <location evidence="1">Cell envelope</location>
    </subcellularLocation>
</comment>
<keyword evidence="5" id="KW-0472">Membrane</keyword>
<name>A0A2H0TZX8_9BACT</name>
<dbReference type="PANTHER" id="PTHR32347">
    <property type="entry name" value="EFFLUX SYSTEM COMPONENT YKNX-RELATED"/>
    <property type="match status" value="1"/>
</dbReference>
<protein>
    <submittedName>
        <fullName evidence="6">Uncharacterized protein</fullName>
    </submittedName>
</protein>
<comment type="similarity">
    <text evidence="2">Belongs to the membrane fusion protein (MFP) (TC 8.A.1) family.</text>
</comment>
<keyword evidence="5" id="KW-1133">Transmembrane helix</keyword>
<organism evidence="6 7">
    <name type="scientific">Candidatus Magasanikbacteria bacterium CG10_big_fil_rev_8_21_14_0_10_36_16</name>
    <dbReference type="NCBI Taxonomy" id="1974645"/>
    <lineage>
        <taxon>Bacteria</taxon>
        <taxon>Candidatus Magasanikiibacteriota</taxon>
    </lineage>
</organism>
<dbReference type="Gene3D" id="2.40.50.100">
    <property type="match status" value="1"/>
</dbReference>
<dbReference type="Gene3D" id="2.40.420.20">
    <property type="match status" value="1"/>
</dbReference>
<sequence>MAEEKKKKKFYKRKSFYAIVVVILLVGLVVYGQIKKANTPVSYETAKVERGSLSQTVDATGNVESAGSLDLRFEKSGNMSKIYKQVNDEVKAGDIIAELDVSSENAQVAQASASVSQARANLDKVLSGATDDYVLGIKSNYDKAKASLDQVKAGSADTIANAESVVRTAENNLKLSEGGENSQIVGNAYQDLFATIQSVQNSLSNALTDSDNILGVDNTLANDSFEDVLSALDSSKLNTAKTKYNIAKSAKNNLDSVASALSLISSHDTIDNVASVAESGLVSAKDLLFAMSQMLDATVPIGNLSQTSLTTLKTTISTDRTDISTKYTTIIGKVQAVETAKNSYTTYQIAYDKAKANLENAKVRAEADVASAEASLIQAEAQYNDAKNPARSEDVSSARAQLAGAQASLSQAVATRNKGRIVAPVAGTIAKLNGKVGEFINATGVVAQIVNPNIFEIEVAIPETDIIKISVGDDTDITLDAYGDDHHFVGKVSQIETGETVIQDVVYYKVTISMEDNSEDEFNILNGMTANVLFYTEKKDDVLYIPQRTIQTDDSGKKYVRVLKNSKVENVYIGTGLRGDNGLIEVISGLEEGQNIVVRVNA</sequence>
<evidence type="ECO:0000256" key="1">
    <source>
        <dbReference type="ARBA" id="ARBA00004196"/>
    </source>
</evidence>